<organism evidence="2 3">
    <name type="scientific">Deinococcus roseus</name>
    <dbReference type="NCBI Taxonomy" id="392414"/>
    <lineage>
        <taxon>Bacteria</taxon>
        <taxon>Thermotogati</taxon>
        <taxon>Deinococcota</taxon>
        <taxon>Deinococci</taxon>
        <taxon>Deinococcales</taxon>
        <taxon>Deinococcaceae</taxon>
        <taxon>Deinococcus</taxon>
    </lineage>
</organism>
<protein>
    <recommendedName>
        <fullName evidence="1">DinB-like domain-containing protein</fullName>
    </recommendedName>
</protein>
<proteinExistence type="predicted"/>
<evidence type="ECO:0000313" key="3">
    <source>
        <dbReference type="Proteomes" id="UP000632222"/>
    </source>
</evidence>
<keyword evidence="3" id="KW-1185">Reference proteome</keyword>
<dbReference type="Gene3D" id="1.20.120.450">
    <property type="entry name" value="dinb family like domain"/>
    <property type="match status" value="1"/>
</dbReference>
<evidence type="ECO:0000259" key="1">
    <source>
        <dbReference type="Pfam" id="PF12867"/>
    </source>
</evidence>
<accession>A0ABQ2D025</accession>
<comment type="caution">
    <text evidence="2">The sequence shown here is derived from an EMBL/GenBank/DDBJ whole genome shotgun (WGS) entry which is preliminary data.</text>
</comment>
<name>A0ABQ2D025_9DEIO</name>
<dbReference type="SUPFAM" id="SSF109854">
    <property type="entry name" value="DinB/YfiT-like putative metalloenzymes"/>
    <property type="match status" value="1"/>
</dbReference>
<dbReference type="RefSeq" id="WP_189002487.1">
    <property type="nucleotide sequence ID" value="NZ_BMOD01000005.1"/>
</dbReference>
<dbReference type="InterPro" id="IPR034660">
    <property type="entry name" value="DinB/YfiT-like"/>
</dbReference>
<reference evidence="3" key="1">
    <citation type="journal article" date="2019" name="Int. J. Syst. Evol. Microbiol.">
        <title>The Global Catalogue of Microorganisms (GCM) 10K type strain sequencing project: providing services to taxonomists for standard genome sequencing and annotation.</title>
        <authorList>
            <consortium name="The Broad Institute Genomics Platform"/>
            <consortium name="The Broad Institute Genome Sequencing Center for Infectious Disease"/>
            <person name="Wu L."/>
            <person name="Ma J."/>
        </authorList>
    </citation>
    <scope>NUCLEOTIDE SEQUENCE [LARGE SCALE GENOMIC DNA]</scope>
    <source>
        <strain evidence="3">JCM 14370</strain>
    </source>
</reference>
<gene>
    <name evidence="2" type="ORF">GCM10008938_19460</name>
</gene>
<feature type="domain" description="DinB-like" evidence="1">
    <location>
        <begin position="21"/>
        <end position="158"/>
    </location>
</feature>
<dbReference type="EMBL" id="BMOD01000005">
    <property type="protein sequence ID" value="GGJ33289.1"/>
    <property type="molecule type" value="Genomic_DNA"/>
</dbReference>
<sequence>MNEVETMQPSEKTLQDVLTEFRETLQAVHPKLQALTEELADAPWAQGKWTRKQVMGHLIDSAATNHQRFVRGQLSTHAVIPGYHPDAWVEVQKYHLLPWNTILDLWYAYNQHLLGIASQIPPERLSNVIQIAGETFEAPLEWWVTDYVRHLRHHLGQVFTGLDADEAPTG</sequence>
<dbReference type="Proteomes" id="UP000632222">
    <property type="component" value="Unassembled WGS sequence"/>
</dbReference>
<dbReference type="InterPro" id="IPR024775">
    <property type="entry name" value="DinB-like"/>
</dbReference>
<dbReference type="Pfam" id="PF12867">
    <property type="entry name" value="DinB_2"/>
    <property type="match status" value="1"/>
</dbReference>
<evidence type="ECO:0000313" key="2">
    <source>
        <dbReference type="EMBL" id="GGJ33289.1"/>
    </source>
</evidence>